<evidence type="ECO:0008006" key="3">
    <source>
        <dbReference type="Google" id="ProtNLM"/>
    </source>
</evidence>
<protein>
    <recommendedName>
        <fullName evidence="3">TrpR like protein, YerC/YecD</fullName>
    </recommendedName>
</protein>
<dbReference type="Proteomes" id="UP000177564">
    <property type="component" value="Unassembled WGS sequence"/>
</dbReference>
<evidence type="ECO:0000313" key="1">
    <source>
        <dbReference type="EMBL" id="OGC82965.1"/>
    </source>
</evidence>
<sequence length="150" mass="17551">MKRRLKDLSKEETIVTLDALYTAASTMRGRNAVKLFLRDLLTPSERIMLGRRIIIARMLIAGVPYIEVGKRLGVGSATIWRVHRWLKDQFPGFEQAVAGMEKEFEKRRDKKLYATSALYRLKKKYPLHFLLFHMPSGKKYRYDAYPKRSA</sequence>
<reference evidence="1 2" key="1">
    <citation type="journal article" date="2016" name="Nat. Commun.">
        <title>Thousands of microbial genomes shed light on interconnected biogeochemical processes in an aquifer system.</title>
        <authorList>
            <person name="Anantharaman K."/>
            <person name="Brown C.T."/>
            <person name="Hug L.A."/>
            <person name="Sharon I."/>
            <person name="Castelle C.J."/>
            <person name="Probst A.J."/>
            <person name="Thomas B.C."/>
            <person name="Singh A."/>
            <person name="Wilkins M.J."/>
            <person name="Karaoz U."/>
            <person name="Brodie E.L."/>
            <person name="Williams K.H."/>
            <person name="Hubbard S.S."/>
            <person name="Banfield J.F."/>
        </authorList>
    </citation>
    <scope>NUCLEOTIDE SEQUENCE [LARGE SCALE GENOMIC DNA]</scope>
</reference>
<comment type="caution">
    <text evidence="1">The sequence shown here is derived from an EMBL/GenBank/DDBJ whole genome shotgun (WGS) entry which is preliminary data.</text>
</comment>
<evidence type="ECO:0000313" key="2">
    <source>
        <dbReference type="Proteomes" id="UP000177564"/>
    </source>
</evidence>
<dbReference type="PANTHER" id="PTHR40080">
    <property type="entry name" value="LMO1763 PROTEIN"/>
    <property type="match status" value="1"/>
</dbReference>
<organism evidence="1 2">
    <name type="scientific">Candidatus Adlerbacteria bacterium RIFCSPHIGHO2_02_FULL_52_17</name>
    <dbReference type="NCBI Taxonomy" id="1797240"/>
    <lineage>
        <taxon>Bacteria</taxon>
        <taxon>Candidatus Adleribacteriota</taxon>
    </lineage>
</organism>
<dbReference type="Gene3D" id="1.10.1270.10">
    <property type="entry name" value="TrpR-like"/>
    <property type="match status" value="1"/>
</dbReference>
<dbReference type="GO" id="GO:0003700">
    <property type="term" value="F:DNA-binding transcription factor activity"/>
    <property type="evidence" value="ECO:0007669"/>
    <property type="project" value="InterPro"/>
</dbReference>
<name>A0A1F4XMK2_9BACT</name>
<dbReference type="InterPro" id="IPR038116">
    <property type="entry name" value="TrpR-like_sf"/>
</dbReference>
<dbReference type="PANTHER" id="PTHR40080:SF1">
    <property type="entry name" value="TRPR-LIKE PROTEIN YERC_YECD"/>
    <property type="match status" value="1"/>
</dbReference>
<dbReference type="AlphaFoldDB" id="A0A1F4XMK2"/>
<proteinExistence type="predicted"/>
<dbReference type="EMBL" id="MEWU01000032">
    <property type="protein sequence ID" value="OGC82965.1"/>
    <property type="molecule type" value="Genomic_DNA"/>
</dbReference>
<accession>A0A1F4XMK2</accession>
<dbReference type="SUPFAM" id="SSF48295">
    <property type="entry name" value="TrpR-like"/>
    <property type="match status" value="1"/>
</dbReference>
<dbReference type="InterPro" id="IPR013368">
    <property type="entry name" value="YecD_YerC"/>
</dbReference>
<dbReference type="Pfam" id="PF01371">
    <property type="entry name" value="Trp_repressor"/>
    <property type="match status" value="1"/>
</dbReference>
<gene>
    <name evidence="1" type="ORF">A3D68_00785</name>
</gene>
<dbReference type="InterPro" id="IPR010921">
    <property type="entry name" value="Trp_repressor/repl_initiator"/>
</dbReference>
<dbReference type="GO" id="GO:0043565">
    <property type="term" value="F:sequence-specific DNA binding"/>
    <property type="evidence" value="ECO:0007669"/>
    <property type="project" value="InterPro"/>
</dbReference>
<dbReference type="InterPro" id="IPR000831">
    <property type="entry name" value="Trp_repress"/>
</dbReference>